<dbReference type="EMBL" id="VUNC01000004">
    <property type="protein sequence ID" value="MST72679.1"/>
    <property type="molecule type" value="Genomic_DNA"/>
</dbReference>
<dbReference type="RefSeq" id="WP_154435062.1">
    <property type="nucleotide sequence ID" value="NZ_VUNC01000004.1"/>
</dbReference>
<sequence length="135" mass="14176">MACEGWVLDVVDLGGRRVGRFWVRGGVVGRLRGLLGTGDDADPIALLGCGSIHTHGMRYSIDVAFVSGDGRVLLAARGVLPGNVVSCPGARTVLERPSRDGWWPVVGDVVELRLLRGSRVGGSAPLACPESCGRE</sequence>
<evidence type="ECO:0000313" key="2">
    <source>
        <dbReference type="Proteomes" id="UP000469325"/>
    </source>
</evidence>
<reference evidence="1 2" key="1">
    <citation type="submission" date="2019-08" db="EMBL/GenBank/DDBJ databases">
        <title>In-depth cultivation of the pig gut microbiome towards novel bacterial diversity and tailored functional studies.</title>
        <authorList>
            <person name="Wylensek D."/>
            <person name="Hitch T.C.A."/>
            <person name="Clavel T."/>
        </authorList>
    </citation>
    <scope>NUCLEOTIDE SEQUENCE [LARGE SCALE GENOMIC DNA]</scope>
    <source>
        <strain evidence="1 2">CA-Schmier-601-WT-1</strain>
    </source>
</reference>
<evidence type="ECO:0000313" key="1">
    <source>
        <dbReference type="EMBL" id="MST72679.1"/>
    </source>
</evidence>
<dbReference type="Proteomes" id="UP000469325">
    <property type="component" value="Unassembled WGS sequence"/>
</dbReference>
<organism evidence="1 2">
    <name type="scientific">Olsenella porci</name>
    <dbReference type="NCBI Taxonomy" id="2652279"/>
    <lineage>
        <taxon>Bacteria</taxon>
        <taxon>Bacillati</taxon>
        <taxon>Actinomycetota</taxon>
        <taxon>Coriobacteriia</taxon>
        <taxon>Coriobacteriales</taxon>
        <taxon>Atopobiaceae</taxon>
        <taxon>Olsenella</taxon>
    </lineage>
</organism>
<keyword evidence="2" id="KW-1185">Reference proteome</keyword>
<proteinExistence type="predicted"/>
<protein>
    <submittedName>
        <fullName evidence="1">DUF192 domain-containing protein</fullName>
    </submittedName>
</protein>
<name>A0A6N7XRX9_9ACTN</name>
<dbReference type="AlphaFoldDB" id="A0A6N7XRX9"/>
<comment type="caution">
    <text evidence="1">The sequence shown here is derived from an EMBL/GenBank/DDBJ whole genome shotgun (WGS) entry which is preliminary data.</text>
</comment>
<gene>
    <name evidence="1" type="ORF">FYJ68_06120</name>
</gene>
<accession>A0A6N7XRX9</accession>